<dbReference type="PANTHER" id="PTHR13847:SF275">
    <property type="entry name" value="GAMMA-GLUTAMYLPUTRESCINE OXIDOREDUCTASE"/>
    <property type="match status" value="1"/>
</dbReference>
<dbReference type="EMBL" id="CYSC01000020">
    <property type="protein sequence ID" value="CUH71393.1"/>
    <property type="molecule type" value="Genomic_DNA"/>
</dbReference>
<dbReference type="Pfam" id="PF01266">
    <property type="entry name" value="DAO"/>
    <property type="match status" value="1"/>
</dbReference>
<reference evidence="4 6" key="2">
    <citation type="submission" date="2015-09" db="EMBL/GenBank/DDBJ databases">
        <authorList>
            <consortium name="Swine Surveillance"/>
        </authorList>
    </citation>
    <scope>NUCLEOTIDE SEQUENCE [LARGE SCALE GENOMIC DNA]</scope>
    <source>
        <strain evidence="4 6">5120</strain>
    </source>
</reference>
<dbReference type="Proteomes" id="UP000051887">
    <property type="component" value="Unassembled WGS sequence"/>
</dbReference>
<dbReference type="PANTHER" id="PTHR13847">
    <property type="entry name" value="SARCOSINE DEHYDROGENASE-RELATED"/>
    <property type="match status" value="1"/>
</dbReference>
<dbReference type="AlphaFoldDB" id="A0A0P1FS93"/>
<evidence type="ECO:0000256" key="1">
    <source>
        <dbReference type="ARBA" id="ARBA00023002"/>
    </source>
</evidence>
<organism evidence="4 6">
    <name type="scientific">Thalassovita autumnalis</name>
    <dbReference type="NCBI Taxonomy" id="2072972"/>
    <lineage>
        <taxon>Bacteria</taxon>
        <taxon>Pseudomonadati</taxon>
        <taxon>Pseudomonadota</taxon>
        <taxon>Alphaproteobacteria</taxon>
        <taxon>Rhodobacterales</taxon>
        <taxon>Roseobacteraceae</taxon>
        <taxon>Thalassovita</taxon>
    </lineage>
</organism>
<evidence type="ECO:0000313" key="3">
    <source>
        <dbReference type="EMBL" id="CUH68861.1"/>
    </source>
</evidence>
<dbReference type="InterPro" id="IPR036188">
    <property type="entry name" value="FAD/NAD-bd_sf"/>
</dbReference>
<sequence>MTSKQAQSDLSRGLWAASLKQRADCGPLTQEISVDLAVIGGGFTGCSAAYDAARSGASVALLEAHDIGEGGSGRNVGLVNAGLWLPPDVILTQMGEAPGRHLIDVLGRAPDLVFDLINHEGIECEATRAGTLHLAHAASGLKDLQNRHRQGNQFGASLQLLDAAETQRRTGSDAFHGALLNPAAGTVQPLAYCHGLAQAAQRAGAQLFANSPVEALRHEAGQWQLMTPQGIVRAGALLVATNAYAEAAALPDRPQYVTVNYCQFATIPMSTEQQARILPAGEGCWDTAQVMSSIRRDAAGRMIVGGMGNSRGLGAALHAGWARHKLRSLYPELGDLPFEHHWSGRIAMTSDHIPKVQIFGPNAYAIFGYSGRGIAPGTVFGTAAAKTLLSGDDSYLPLPVVEAYAERFTAAKGAFFEFGATMVHTLNRLPFTAR</sequence>
<gene>
    <name evidence="4" type="primary">puuB_4</name>
    <name evidence="3" type="ORF">TL5118_02820</name>
    <name evidence="4" type="ORF">TL5120_01179</name>
</gene>
<name>A0A0P1FS93_9RHOB</name>
<dbReference type="RefSeq" id="WP_242601782.1">
    <property type="nucleotide sequence ID" value="NZ_CYSB01000036.1"/>
</dbReference>
<dbReference type="GO" id="GO:0005737">
    <property type="term" value="C:cytoplasm"/>
    <property type="evidence" value="ECO:0007669"/>
    <property type="project" value="TreeGrafter"/>
</dbReference>
<feature type="domain" description="FAD dependent oxidoreductase" evidence="2">
    <location>
        <begin position="35"/>
        <end position="385"/>
    </location>
</feature>
<dbReference type="InterPro" id="IPR006076">
    <property type="entry name" value="FAD-dep_OxRdtase"/>
</dbReference>
<protein>
    <submittedName>
        <fullName evidence="4">Gamma-glutamylputrescine oxidoreductase</fullName>
        <ecNumber evidence="4">1.4.3.-</ecNumber>
    </submittedName>
</protein>
<dbReference type="Gene3D" id="3.50.50.60">
    <property type="entry name" value="FAD/NAD(P)-binding domain"/>
    <property type="match status" value="1"/>
</dbReference>
<keyword evidence="1 4" id="KW-0560">Oxidoreductase</keyword>
<dbReference type="EMBL" id="CYSB01000036">
    <property type="protein sequence ID" value="CUH68861.1"/>
    <property type="molecule type" value="Genomic_DNA"/>
</dbReference>
<keyword evidence="5" id="KW-1185">Reference proteome</keyword>
<dbReference type="Proteomes" id="UP000051086">
    <property type="component" value="Unassembled WGS sequence"/>
</dbReference>
<proteinExistence type="predicted"/>
<reference evidence="3 5" key="1">
    <citation type="submission" date="2015-09" db="EMBL/GenBank/DDBJ databases">
        <authorList>
            <person name="Rodrigo-Torres L."/>
            <person name="Arahal D.R."/>
        </authorList>
    </citation>
    <scope>NUCLEOTIDE SEQUENCE [LARGE SCALE GENOMIC DNA]</scope>
    <source>
        <strain evidence="3 5">CECT 5118</strain>
    </source>
</reference>
<evidence type="ECO:0000259" key="2">
    <source>
        <dbReference type="Pfam" id="PF01266"/>
    </source>
</evidence>
<evidence type="ECO:0000313" key="6">
    <source>
        <dbReference type="Proteomes" id="UP000051887"/>
    </source>
</evidence>
<evidence type="ECO:0000313" key="4">
    <source>
        <dbReference type="EMBL" id="CUH71393.1"/>
    </source>
</evidence>
<evidence type="ECO:0000313" key="5">
    <source>
        <dbReference type="Proteomes" id="UP000051086"/>
    </source>
</evidence>
<dbReference type="EC" id="1.4.3.-" evidence="4"/>
<dbReference type="Gene3D" id="3.30.9.10">
    <property type="entry name" value="D-Amino Acid Oxidase, subunit A, domain 2"/>
    <property type="match status" value="1"/>
</dbReference>
<dbReference type="SUPFAM" id="SSF51905">
    <property type="entry name" value="FAD/NAD(P)-binding domain"/>
    <property type="match status" value="1"/>
</dbReference>
<dbReference type="GO" id="GO:0016491">
    <property type="term" value="F:oxidoreductase activity"/>
    <property type="evidence" value="ECO:0007669"/>
    <property type="project" value="UniProtKB-KW"/>
</dbReference>
<accession>A0A0P1FS93</accession>